<feature type="domain" description="Peptidase M20 dimerisation" evidence="16">
    <location>
        <begin position="176"/>
        <end position="278"/>
    </location>
</feature>
<evidence type="ECO:0000256" key="13">
    <source>
        <dbReference type="ARBA" id="ARBA00023285"/>
    </source>
</evidence>
<evidence type="ECO:0000256" key="15">
    <source>
        <dbReference type="NCBIfam" id="TIGR01246"/>
    </source>
</evidence>
<dbReference type="RefSeq" id="WP_228854426.1">
    <property type="nucleotide sequence ID" value="NZ_AP024086.1"/>
</dbReference>
<evidence type="ECO:0000256" key="9">
    <source>
        <dbReference type="ARBA" id="ARBA00022801"/>
    </source>
</evidence>
<dbReference type="GO" id="GO:0009014">
    <property type="term" value="F:succinyl-diaminopimelate desuccinylase activity"/>
    <property type="evidence" value="ECO:0007669"/>
    <property type="project" value="UniProtKB-UniRule"/>
</dbReference>
<dbReference type="InterPro" id="IPR005941">
    <property type="entry name" value="DapE_proteobac"/>
</dbReference>
<dbReference type="Pfam" id="PF01546">
    <property type="entry name" value="Peptidase_M20"/>
    <property type="match status" value="1"/>
</dbReference>
<dbReference type="PANTHER" id="PTHR43808">
    <property type="entry name" value="ACETYLORNITHINE DEACETYLASE"/>
    <property type="match status" value="1"/>
</dbReference>
<evidence type="ECO:0000256" key="14">
    <source>
        <dbReference type="ARBA" id="ARBA00051301"/>
    </source>
</evidence>
<comment type="cofactor">
    <cofactor evidence="1">
        <name>Zn(2+)</name>
        <dbReference type="ChEBI" id="CHEBI:29105"/>
    </cofactor>
</comment>
<dbReference type="GO" id="GO:0008777">
    <property type="term" value="F:acetylornithine deacetylase activity"/>
    <property type="evidence" value="ECO:0007669"/>
    <property type="project" value="TreeGrafter"/>
</dbReference>
<evidence type="ECO:0000256" key="11">
    <source>
        <dbReference type="ARBA" id="ARBA00022915"/>
    </source>
</evidence>
<name>A0A8D5FI34_9BACT</name>
<evidence type="ECO:0000256" key="4">
    <source>
        <dbReference type="ARBA" id="ARBA00011738"/>
    </source>
</evidence>
<evidence type="ECO:0000256" key="1">
    <source>
        <dbReference type="ARBA" id="ARBA00001947"/>
    </source>
</evidence>
<dbReference type="FunFam" id="3.40.630.10:FF:000005">
    <property type="entry name" value="Succinyl-diaminopimelate desuccinylase"/>
    <property type="match status" value="1"/>
</dbReference>
<keyword evidence="12" id="KW-0457">Lysine biosynthesis</keyword>
<dbReference type="GO" id="GO:0006526">
    <property type="term" value="P:L-arginine biosynthetic process"/>
    <property type="evidence" value="ECO:0007669"/>
    <property type="project" value="TreeGrafter"/>
</dbReference>
<dbReference type="InterPro" id="IPR050072">
    <property type="entry name" value="Peptidase_M20A"/>
</dbReference>
<keyword evidence="11" id="KW-0220">Diaminopimelate biosynthesis</keyword>
<dbReference type="PANTHER" id="PTHR43808:SF31">
    <property type="entry name" value="N-ACETYL-L-CITRULLINE DEACETYLASE"/>
    <property type="match status" value="1"/>
</dbReference>
<dbReference type="InterPro" id="IPR002933">
    <property type="entry name" value="Peptidase_M20"/>
</dbReference>
<dbReference type="FunFam" id="3.30.70.360:FF:000011">
    <property type="entry name" value="Succinyl-diaminopimelate desuccinylase"/>
    <property type="match status" value="1"/>
</dbReference>
<dbReference type="InterPro" id="IPR011650">
    <property type="entry name" value="Peptidase_M20_dimer"/>
</dbReference>
<dbReference type="KEGG" id="dbk:DGMP_27150"/>
<sequence length="374" mass="41256">MATTTELLSIDLIKRPSITPDDCNCQTILAERLKKLGFQIEKLRFGNVDNLWATHGETGPLFVFAGHTDVVPPGPEDKWSFPPFTPTIHNGFLYGRGAADMKGSIAAMVTGCEQFIHHYPHHRGTIGFLITSDEEGVATNGTARVVQYLQQKGITIDFCIVGEPSSRKKLCDTIKNGRRGTLSGHLTIHGTQGHVAYPKPGSNPIHTLAPLLQELCSIEWDQGNEFFQPTSFQVTNINSGTGADNVIPGELELEFNFRYCTELTHTILQKRVEKMVKNCNHTLSWRHSGLPFLTKAGDLLQATREAIHSVCGYRATLSTEGGTSDGRFIAPTGTEVIEIGPCNETIHRIDERVKLEELNQLSTVHHHILADLLG</sequence>
<evidence type="ECO:0000256" key="6">
    <source>
        <dbReference type="ARBA" id="ARBA00022391"/>
    </source>
</evidence>
<evidence type="ECO:0000313" key="18">
    <source>
        <dbReference type="Proteomes" id="UP000826725"/>
    </source>
</evidence>
<keyword evidence="10" id="KW-0862">Zinc</keyword>
<dbReference type="CDD" id="cd03891">
    <property type="entry name" value="M20_DapE_proteobac"/>
    <property type="match status" value="1"/>
</dbReference>
<dbReference type="NCBIfam" id="TIGR01246">
    <property type="entry name" value="dapE_proteo"/>
    <property type="match status" value="1"/>
</dbReference>
<dbReference type="HAMAP" id="MF_01690">
    <property type="entry name" value="DapE"/>
    <property type="match status" value="1"/>
</dbReference>
<dbReference type="AlphaFoldDB" id="A0A8D5FI34"/>
<comment type="subunit">
    <text evidence="4">Homodimer.</text>
</comment>
<reference evidence="17" key="1">
    <citation type="submission" date="2020-09" db="EMBL/GenBank/DDBJ databases">
        <title>Desulfogranum mesoprofundum gen. nov., sp. nov., a novel mesophilic, sulfate-reducing chemolithoautotroph isolated from a deep-sea hydrothermal vent chimney in the Suiyo Seamount.</title>
        <authorList>
            <person name="Hashimoto Y."/>
            <person name="Nakagawa S."/>
        </authorList>
    </citation>
    <scope>NUCLEOTIDE SEQUENCE</scope>
    <source>
        <strain evidence="17">KT2</strain>
    </source>
</reference>
<evidence type="ECO:0000256" key="2">
    <source>
        <dbReference type="ARBA" id="ARBA00005130"/>
    </source>
</evidence>
<evidence type="ECO:0000313" key="17">
    <source>
        <dbReference type="EMBL" id="BCL62022.1"/>
    </source>
</evidence>
<protein>
    <recommendedName>
        <fullName evidence="6 15">Succinyl-diaminopimelate desuccinylase</fullName>
        <ecNumber evidence="5 15">3.5.1.18</ecNumber>
    </recommendedName>
</protein>
<accession>A0A8D5FI34</accession>
<evidence type="ECO:0000259" key="16">
    <source>
        <dbReference type="Pfam" id="PF07687"/>
    </source>
</evidence>
<comment type="catalytic activity">
    <reaction evidence="14">
        <text>N-succinyl-(2S,6S)-2,6-diaminopimelate + H2O = (2S,6S)-2,6-diaminopimelate + succinate</text>
        <dbReference type="Rhea" id="RHEA:22608"/>
        <dbReference type="ChEBI" id="CHEBI:15377"/>
        <dbReference type="ChEBI" id="CHEBI:30031"/>
        <dbReference type="ChEBI" id="CHEBI:57609"/>
        <dbReference type="ChEBI" id="CHEBI:58087"/>
        <dbReference type="EC" id="3.5.1.18"/>
    </reaction>
</comment>
<dbReference type="GO" id="GO:0046872">
    <property type="term" value="F:metal ion binding"/>
    <property type="evidence" value="ECO:0007669"/>
    <property type="project" value="UniProtKB-KW"/>
</dbReference>
<evidence type="ECO:0000256" key="5">
    <source>
        <dbReference type="ARBA" id="ARBA00011921"/>
    </source>
</evidence>
<dbReference type="EC" id="3.5.1.18" evidence="5 15"/>
<dbReference type="NCBIfam" id="NF009557">
    <property type="entry name" value="PRK13009.1"/>
    <property type="match status" value="1"/>
</dbReference>
<evidence type="ECO:0000256" key="12">
    <source>
        <dbReference type="ARBA" id="ARBA00023154"/>
    </source>
</evidence>
<evidence type="ECO:0000256" key="7">
    <source>
        <dbReference type="ARBA" id="ARBA00022605"/>
    </source>
</evidence>
<keyword evidence="18" id="KW-1185">Reference proteome</keyword>
<gene>
    <name evidence="17" type="primary">dapE</name>
    <name evidence="17" type="ORF">DGMP_27150</name>
</gene>
<evidence type="ECO:0000256" key="10">
    <source>
        <dbReference type="ARBA" id="ARBA00022833"/>
    </source>
</evidence>
<keyword evidence="7" id="KW-0028">Amino-acid biosynthesis</keyword>
<dbReference type="GO" id="GO:0009089">
    <property type="term" value="P:lysine biosynthetic process via diaminopimelate"/>
    <property type="evidence" value="ECO:0007669"/>
    <property type="project" value="UniProtKB-UniRule"/>
</dbReference>
<keyword evidence="9" id="KW-0378">Hydrolase</keyword>
<proteinExistence type="inferred from homology"/>
<keyword evidence="13" id="KW-0170">Cobalt</keyword>
<keyword evidence="8" id="KW-0479">Metal-binding</keyword>
<dbReference type="UniPathway" id="UPA00034">
    <property type="reaction ID" value="UER00021"/>
</dbReference>
<dbReference type="GO" id="GO:0019877">
    <property type="term" value="P:diaminopimelate biosynthetic process"/>
    <property type="evidence" value="ECO:0007669"/>
    <property type="project" value="UniProtKB-KW"/>
</dbReference>
<dbReference type="Proteomes" id="UP000826725">
    <property type="component" value="Chromosome"/>
</dbReference>
<organism evidence="17 18">
    <name type="scientific">Desulfomarina profundi</name>
    <dbReference type="NCBI Taxonomy" id="2772557"/>
    <lineage>
        <taxon>Bacteria</taxon>
        <taxon>Pseudomonadati</taxon>
        <taxon>Thermodesulfobacteriota</taxon>
        <taxon>Desulfobulbia</taxon>
        <taxon>Desulfobulbales</taxon>
        <taxon>Desulfobulbaceae</taxon>
        <taxon>Desulfomarina</taxon>
    </lineage>
</organism>
<dbReference type="EMBL" id="AP024086">
    <property type="protein sequence ID" value="BCL62022.1"/>
    <property type="molecule type" value="Genomic_DNA"/>
</dbReference>
<dbReference type="Pfam" id="PF07687">
    <property type="entry name" value="M20_dimer"/>
    <property type="match status" value="1"/>
</dbReference>
<comment type="pathway">
    <text evidence="2">Amino-acid biosynthesis; L-lysine biosynthesis via DAP pathway; LL-2,6-diaminopimelate from (S)-tetrahydrodipicolinate (succinylase route): step 3/3.</text>
</comment>
<comment type="similarity">
    <text evidence="3">Belongs to the peptidase M20A family. DapE subfamily.</text>
</comment>
<evidence type="ECO:0000256" key="8">
    <source>
        <dbReference type="ARBA" id="ARBA00022723"/>
    </source>
</evidence>
<evidence type="ECO:0000256" key="3">
    <source>
        <dbReference type="ARBA" id="ARBA00006746"/>
    </source>
</evidence>